<sequence length="484" mass="52780">MTRGHALNTKAVSKKPVIGIVGAGVAGTTIALYLSQHYRCEVRLLDKNDTVVNGPPICHLHAGGNLYREIPDEECLALLEQSVETLRFYPHCANVRPTVLAVPTRDPGSVDDLLPRLAKLQQRYQALIDEDPANAVLGPAEAYYRLYTRAQMAQLAGQPLPRTPLSADDWMIPVARSLDFNRVKWPLIQVQEYGLSVFRLAANASLALANQPNCQVLLNTRVTGLRPQAQGWQLQAEKSGKVTAPLTVDYLVNAGGHRSGELDDWAGLRRPRWVEFKAAYLTRWSDVPGNWPELVFHGARGTPEGMAQLTPYADGHFQLHGMTDEITLFPGGLSASTDQSAQPVLAPLLARKLSQGWQAGEIGQRSRRAIAHLAHFIPAFASAEVAGKPLFGAQQIPGSNADLRAAGISFAGHDYARAEIVKANSALPVARALAEYLMAQGRLQPLSRPWQTALSADAVERTACELALRRDYPEALARRTGQSL</sequence>
<evidence type="ECO:0000313" key="1">
    <source>
        <dbReference type="EMBL" id="GAA5187678.1"/>
    </source>
</evidence>
<dbReference type="EMBL" id="BAABLF010000005">
    <property type="protein sequence ID" value="GAA5187678.1"/>
    <property type="molecule type" value="Genomic_DNA"/>
</dbReference>
<dbReference type="Pfam" id="PF13450">
    <property type="entry name" value="NAD_binding_8"/>
    <property type="match status" value="1"/>
</dbReference>
<dbReference type="Proteomes" id="UP001501600">
    <property type="component" value="Unassembled WGS sequence"/>
</dbReference>
<evidence type="ECO:0000313" key="2">
    <source>
        <dbReference type="Proteomes" id="UP001501600"/>
    </source>
</evidence>
<proteinExistence type="predicted"/>
<comment type="caution">
    <text evidence="1">The sequence shown here is derived from an EMBL/GenBank/DDBJ whole genome shotgun (WGS) entry which is preliminary data.</text>
</comment>
<dbReference type="Gene3D" id="3.50.50.60">
    <property type="entry name" value="FAD/NAD(P)-binding domain"/>
    <property type="match status" value="1"/>
</dbReference>
<keyword evidence="2" id="KW-1185">Reference proteome</keyword>
<dbReference type="RefSeq" id="WP_345315548.1">
    <property type="nucleotide sequence ID" value="NZ_BAABLF010000005.1"/>
</dbReference>
<accession>A0ABP9RX56</accession>
<protein>
    <submittedName>
        <fullName evidence="1">FAD-dependent oxidoreductase</fullName>
    </submittedName>
</protein>
<organism evidence="1 2">
    <name type="scientific">Ferrimonas gelatinilytica</name>
    <dbReference type="NCBI Taxonomy" id="1255257"/>
    <lineage>
        <taxon>Bacteria</taxon>
        <taxon>Pseudomonadati</taxon>
        <taxon>Pseudomonadota</taxon>
        <taxon>Gammaproteobacteria</taxon>
        <taxon>Alteromonadales</taxon>
        <taxon>Ferrimonadaceae</taxon>
        <taxon>Ferrimonas</taxon>
    </lineage>
</organism>
<name>A0ABP9RX56_9GAMM</name>
<dbReference type="SUPFAM" id="SSF51905">
    <property type="entry name" value="FAD/NAD(P)-binding domain"/>
    <property type="match status" value="1"/>
</dbReference>
<reference evidence="2" key="1">
    <citation type="journal article" date="2019" name="Int. J. Syst. Evol. Microbiol.">
        <title>The Global Catalogue of Microorganisms (GCM) 10K type strain sequencing project: providing services to taxonomists for standard genome sequencing and annotation.</title>
        <authorList>
            <consortium name="The Broad Institute Genomics Platform"/>
            <consortium name="The Broad Institute Genome Sequencing Center for Infectious Disease"/>
            <person name="Wu L."/>
            <person name="Ma J."/>
        </authorList>
    </citation>
    <scope>NUCLEOTIDE SEQUENCE [LARGE SCALE GENOMIC DNA]</scope>
    <source>
        <strain evidence="2">JCM 18720</strain>
    </source>
</reference>
<dbReference type="InterPro" id="IPR036188">
    <property type="entry name" value="FAD/NAD-bd_sf"/>
</dbReference>
<gene>
    <name evidence="1" type="ORF">GCM10025772_05850</name>
</gene>
<dbReference type="Gene3D" id="3.30.9.10">
    <property type="entry name" value="D-Amino Acid Oxidase, subunit A, domain 2"/>
    <property type="match status" value="1"/>
</dbReference>